<dbReference type="AlphaFoldDB" id="A0A183EY52"/>
<reference evidence="4" key="1">
    <citation type="submission" date="2016-06" db="UniProtKB">
        <authorList>
            <consortium name="WormBaseParasite"/>
        </authorList>
    </citation>
    <scope>IDENTIFICATION</scope>
</reference>
<protein>
    <submittedName>
        <fullName evidence="4">Secreted protein</fullName>
    </submittedName>
</protein>
<dbReference type="WBParaSite" id="GPUH_0002592301-mRNA-1">
    <property type="protein sequence ID" value="GPUH_0002592301-mRNA-1"/>
    <property type="gene ID" value="GPUH_0002592301"/>
</dbReference>
<keyword evidence="3" id="KW-1185">Reference proteome</keyword>
<evidence type="ECO:0000256" key="1">
    <source>
        <dbReference type="SAM" id="MobiDB-lite"/>
    </source>
</evidence>
<evidence type="ECO:0000313" key="4">
    <source>
        <dbReference type="WBParaSite" id="GPUH_0002592301-mRNA-1"/>
    </source>
</evidence>
<accession>A0A183EY52</accession>
<gene>
    <name evidence="2" type="ORF">GPUH_LOCUS25894</name>
</gene>
<name>A0A183EY52_9BILA</name>
<sequence length="92" mass="9841">MCCKIATIASLIRHIPPAQRGDRSEQDGGDLCIGQSGGLIRHIPPAQRGNRSEQDGEDLCIGQSSGQLRVTWCQPTSLSAASLLRACSFSNF</sequence>
<evidence type="ECO:0000313" key="3">
    <source>
        <dbReference type="Proteomes" id="UP000271098"/>
    </source>
</evidence>
<feature type="region of interest" description="Disordered" evidence="1">
    <location>
        <begin position="17"/>
        <end position="57"/>
    </location>
</feature>
<evidence type="ECO:0000313" key="2">
    <source>
        <dbReference type="EMBL" id="VDN44820.1"/>
    </source>
</evidence>
<dbReference type="EMBL" id="UYRT01107443">
    <property type="protein sequence ID" value="VDN44820.1"/>
    <property type="molecule type" value="Genomic_DNA"/>
</dbReference>
<dbReference type="Proteomes" id="UP000271098">
    <property type="component" value="Unassembled WGS sequence"/>
</dbReference>
<reference evidence="2 3" key="2">
    <citation type="submission" date="2018-11" db="EMBL/GenBank/DDBJ databases">
        <authorList>
            <consortium name="Pathogen Informatics"/>
        </authorList>
    </citation>
    <scope>NUCLEOTIDE SEQUENCE [LARGE SCALE GENOMIC DNA]</scope>
</reference>
<organism evidence="4">
    <name type="scientific">Gongylonema pulchrum</name>
    <dbReference type="NCBI Taxonomy" id="637853"/>
    <lineage>
        <taxon>Eukaryota</taxon>
        <taxon>Metazoa</taxon>
        <taxon>Ecdysozoa</taxon>
        <taxon>Nematoda</taxon>
        <taxon>Chromadorea</taxon>
        <taxon>Rhabditida</taxon>
        <taxon>Spirurina</taxon>
        <taxon>Spiruromorpha</taxon>
        <taxon>Spiruroidea</taxon>
        <taxon>Gongylonematidae</taxon>
        <taxon>Gongylonema</taxon>
    </lineage>
</organism>
<proteinExistence type="predicted"/>